<keyword evidence="2" id="KW-1185">Reference proteome</keyword>
<name>A0A1Q9CXB0_SYMMI</name>
<sequence>MDKTLMLYFREDDISVLPGLYQVAKEWGRQQEEGTNQTTSPIRTLLLACLIQQLKERVNYMTAGPEGITKLQAAGWMNMDQNWTKQRWCHQAKALVQHPEAGVMSNQDLLAKLDYLLVNLKGEVIQKFHSTKRLQALEEEQATTAAFFLSISLTGAVATQVHETFVQVIGVSALQLAGLSMKRATLKRPQITQQVARIAYGREGVQMQQMPASGDMEFTDPIVHTEREKSLSRQLYLLEIWIKQLVKDHDVLQERMDTLDRRMSYILLHLPMGITAGGRNKATPERLPIALDTLDD</sequence>
<dbReference type="EMBL" id="LSRX01000854">
    <property type="protein sequence ID" value="OLP87561.1"/>
    <property type="molecule type" value="Genomic_DNA"/>
</dbReference>
<organism evidence="1 2">
    <name type="scientific">Symbiodinium microadriaticum</name>
    <name type="common">Dinoflagellate</name>
    <name type="synonym">Zooxanthella microadriatica</name>
    <dbReference type="NCBI Taxonomy" id="2951"/>
    <lineage>
        <taxon>Eukaryota</taxon>
        <taxon>Sar</taxon>
        <taxon>Alveolata</taxon>
        <taxon>Dinophyceae</taxon>
        <taxon>Suessiales</taxon>
        <taxon>Symbiodiniaceae</taxon>
        <taxon>Symbiodinium</taxon>
    </lineage>
</organism>
<gene>
    <name evidence="1" type="ORF">AK812_SmicGene31197</name>
</gene>
<proteinExistence type="predicted"/>
<dbReference type="OrthoDB" id="443933at2759"/>
<accession>A0A1Q9CXB0</accession>
<dbReference type="Proteomes" id="UP000186817">
    <property type="component" value="Unassembled WGS sequence"/>
</dbReference>
<dbReference type="AlphaFoldDB" id="A0A1Q9CXB0"/>
<evidence type="ECO:0000313" key="1">
    <source>
        <dbReference type="EMBL" id="OLP87561.1"/>
    </source>
</evidence>
<protein>
    <submittedName>
        <fullName evidence="1">Uncharacterized protein</fullName>
    </submittedName>
</protein>
<evidence type="ECO:0000313" key="2">
    <source>
        <dbReference type="Proteomes" id="UP000186817"/>
    </source>
</evidence>
<comment type="caution">
    <text evidence="1">The sequence shown here is derived from an EMBL/GenBank/DDBJ whole genome shotgun (WGS) entry which is preliminary data.</text>
</comment>
<reference evidence="1 2" key="1">
    <citation type="submission" date="2016-02" db="EMBL/GenBank/DDBJ databases">
        <title>Genome analysis of coral dinoflagellate symbionts highlights evolutionary adaptations to a symbiotic lifestyle.</title>
        <authorList>
            <person name="Aranda M."/>
            <person name="Li Y."/>
            <person name="Liew Y.J."/>
            <person name="Baumgarten S."/>
            <person name="Simakov O."/>
            <person name="Wilson M."/>
            <person name="Piel J."/>
            <person name="Ashoor H."/>
            <person name="Bougouffa S."/>
            <person name="Bajic V.B."/>
            <person name="Ryu T."/>
            <person name="Ravasi T."/>
            <person name="Bayer T."/>
            <person name="Micklem G."/>
            <person name="Kim H."/>
            <person name="Bhak J."/>
            <person name="Lajeunesse T.C."/>
            <person name="Voolstra C.R."/>
        </authorList>
    </citation>
    <scope>NUCLEOTIDE SEQUENCE [LARGE SCALE GENOMIC DNA]</scope>
    <source>
        <strain evidence="1 2">CCMP2467</strain>
    </source>
</reference>